<feature type="domain" description="F-box" evidence="1">
    <location>
        <begin position="1"/>
        <end position="44"/>
    </location>
</feature>
<proteinExistence type="predicted"/>
<reference evidence="3" key="1">
    <citation type="submission" date="2016-11" db="UniProtKB">
        <authorList>
            <consortium name="WormBaseParasite"/>
        </authorList>
    </citation>
    <scope>IDENTIFICATION</scope>
</reference>
<dbReference type="Proteomes" id="UP000095281">
    <property type="component" value="Unplaced"/>
</dbReference>
<keyword evidence="2" id="KW-1185">Reference proteome</keyword>
<dbReference type="PROSITE" id="PS50181">
    <property type="entry name" value="FBOX"/>
    <property type="match status" value="1"/>
</dbReference>
<sequence>MNVPTEIKLDILQCLNYDQLFILQKTNGHFYNLINENERKLARMKFYFMEIVNFPNSERFDDDDEIIDQGVYEFVDFPFANLIKKAKFPSNEVKMKV</sequence>
<dbReference type="AlphaFoldDB" id="A0A1I8BR94"/>
<accession>A0A1I8BR94</accession>
<evidence type="ECO:0000313" key="2">
    <source>
        <dbReference type="Proteomes" id="UP000095281"/>
    </source>
</evidence>
<organism evidence="2 3">
    <name type="scientific">Meloidogyne hapla</name>
    <name type="common">Root-knot nematode worm</name>
    <dbReference type="NCBI Taxonomy" id="6305"/>
    <lineage>
        <taxon>Eukaryota</taxon>
        <taxon>Metazoa</taxon>
        <taxon>Ecdysozoa</taxon>
        <taxon>Nematoda</taxon>
        <taxon>Chromadorea</taxon>
        <taxon>Rhabditida</taxon>
        <taxon>Tylenchina</taxon>
        <taxon>Tylenchomorpha</taxon>
        <taxon>Tylenchoidea</taxon>
        <taxon>Meloidogynidae</taxon>
        <taxon>Meloidogyninae</taxon>
        <taxon>Meloidogyne</taxon>
    </lineage>
</organism>
<protein>
    <submittedName>
        <fullName evidence="3">F-box domain-containing protein</fullName>
    </submittedName>
</protein>
<evidence type="ECO:0000313" key="3">
    <source>
        <dbReference type="WBParaSite" id="MhA1_Contig42.frz3.gene35"/>
    </source>
</evidence>
<dbReference type="WBParaSite" id="MhA1_Contig42.frz3.gene35">
    <property type="protein sequence ID" value="MhA1_Contig42.frz3.gene35"/>
    <property type="gene ID" value="MhA1_Contig42.frz3.gene35"/>
</dbReference>
<name>A0A1I8BR94_MELHA</name>
<dbReference type="InterPro" id="IPR001810">
    <property type="entry name" value="F-box_dom"/>
</dbReference>
<evidence type="ECO:0000259" key="1">
    <source>
        <dbReference type="PROSITE" id="PS50181"/>
    </source>
</evidence>